<keyword evidence="4" id="KW-1185">Reference proteome</keyword>
<evidence type="ECO:0000256" key="2">
    <source>
        <dbReference type="ARBA" id="ARBA00023239"/>
    </source>
</evidence>
<gene>
    <name evidence="3" type="primary">HOGA1</name>
    <name evidence="3" type="ORF">Anas_03920</name>
</gene>
<dbReference type="GO" id="GO:0008840">
    <property type="term" value="F:4-hydroxy-tetrahydrodipicolinate synthase activity"/>
    <property type="evidence" value="ECO:0007669"/>
    <property type="project" value="TreeGrafter"/>
</dbReference>
<dbReference type="CDD" id="cd00408">
    <property type="entry name" value="DHDPS-like"/>
    <property type="match status" value="1"/>
</dbReference>
<comment type="subunit">
    <text evidence="1">Homotetramer.</text>
</comment>
<dbReference type="InterPro" id="IPR013785">
    <property type="entry name" value="Aldolase_TIM"/>
</dbReference>
<reference evidence="3 4" key="1">
    <citation type="journal article" date="2019" name="PLoS Biol.">
        <title>Sex chromosomes control vertical transmission of feminizing Wolbachia symbionts in an isopod.</title>
        <authorList>
            <person name="Becking T."/>
            <person name="Chebbi M.A."/>
            <person name="Giraud I."/>
            <person name="Moumen B."/>
            <person name="Laverre T."/>
            <person name="Caubet Y."/>
            <person name="Peccoud J."/>
            <person name="Gilbert C."/>
            <person name="Cordaux R."/>
        </authorList>
    </citation>
    <scope>NUCLEOTIDE SEQUENCE [LARGE SCALE GENOMIC DNA]</scope>
    <source>
        <strain evidence="3">ANa2</strain>
        <tissue evidence="3">Whole body excluding digestive tract and cuticle</tissue>
    </source>
</reference>
<evidence type="ECO:0000256" key="1">
    <source>
        <dbReference type="ARBA" id="ARBA00011881"/>
    </source>
</evidence>
<dbReference type="Proteomes" id="UP000326759">
    <property type="component" value="Unassembled WGS sequence"/>
</dbReference>
<name>A0A5N5SI21_9CRUS</name>
<organism evidence="3 4">
    <name type="scientific">Armadillidium nasatum</name>
    <dbReference type="NCBI Taxonomy" id="96803"/>
    <lineage>
        <taxon>Eukaryota</taxon>
        <taxon>Metazoa</taxon>
        <taxon>Ecdysozoa</taxon>
        <taxon>Arthropoda</taxon>
        <taxon>Crustacea</taxon>
        <taxon>Multicrustacea</taxon>
        <taxon>Malacostraca</taxon>
        <taxon>Eumalacostraca</taxon>
        <taxon>Peracarida</taxon>
        <taxon>Isopoda</taxon>
        <taxon>Oniscidea</taxon>
        <taxon>Crinocheta</taxon>
        <taxon>Armadillidiidae</taxon>
        <taxon>Armadillidium</taxon>
    </lineage>
</organism>
<evidence type="ECO:0000313" key="3">
    <source>
        <dbReference type="EMBL" id="KAB7493717.1"/>
    </source>
</evidence>
<accession>A0A5N5SI21</accession>
<dbReference type="Gene3D" id="3.20.20.70">
    <property type="entry name" value="Aldolase class I"/>
    <property type="match status" value="3"/>
</dbReference>
<dbReference type="AlphaFoldDB" id="A0A5N5SI21"/>
<dbReference type="OrthoDB" id="191315at2759"/>
<dbReference type="SMART" id="SM01130">
    <property type="entry name" value="DHDPS"/>
    <property type="match status" value="1"/>
</dbReference>
<evidence type="ECO:0000313" key="4">
    <source>
        <dbReference type="Proteomes" id="UP000326759"/>
    </source>
</evidence>
<dbReference type="Pfam" id="PF00701">
    <property type="entry name" value="DHDPS"/>
    <property type="match status" value="2"/>
</dbReference>
<sequence>MRFFNDRNVKAILRTVTKFNISRLCEISQKTFKIPNMSYTNDSTKHKKKNLNFAGIFTAITTPFNSDESIAFDKLESNIQKWNELPFKGYVIEGCTGEYVYLTTEEKLQVVKKSRELIGRDKILIGATRETIYVTKKMAELGVDAVMVVTPSYYKSKMTDEALIRHYEEVANNSPVPIVLYNVPIFTNIDIGILKIGQLLERTKNEDFQLVVASAGILQPALQLGAVGTFCALSNVLGKEVCDLYDLCLKGTSAKEEAHALQNSLIAPNTAVCRTYGMAGLKEILDLKGFYGGPTRSPLLTLKKDEVDIRVSVKFKVWIGGVEHGDYKVYLCYKRFNFDIFKLVQIVFLFCDRRKYWRIRLPFNRREVASYQEIEGGAVGGICSLANVLGNELCDLFQLYTKGPSGKDEAVALQSTLVAPNIGVTKKYGIAGLKEIMELKGLYGGPTRSPLQKLTPEELEDIKSMFKGSGHL</sequence>
<protein>
    <submittedName>
        <fullName evidence="3">4-hydroxy-2-oxoglutarate aldolase, mitochondrial</fullName>
    </submittedName>
</protein>
<proteinExistence type="predicted"/>
<dbReference type="PRINTS" id="PR00146">
    <property type="entry name" value="DHPICSNTHASE"/>
</dbReference>
<dbReference type="PANTHER" id="PTHR12128">
    <property type="entry name" value="DIHYDRODIPICOLINATE SYNTHASE"/>
    <property type="match status" value="1"/>
</dbReference>
<keyword evidence="2" id="KW-0456">Lyase</keyword>
<dbReference type="EMBL" id="SEYY01025036">
    <property type="protein sequence ID" value="KAB7493717.1"/>
    <property type="molecule type" value="Genomic_DNA"/>
</dbReference>
<dbReference type="SUPFAM" id="SSF51569">
    <property type="entry name" value="Aldolase"/>
    <property type="match status" value="2"/>
</dbReference>
<dbReference type="PANTHER" id="PTHR12128:SF66">
    <property type="entry name" value="4-HYDROXY-2-OXOGLUTARATE ALDOLASE, MITOCHONDRIAL"/>
    <property type="match status" value="1"/>
</dbReference>
<dbReference type="InterPro" id="IPR002220">
    <property type="entry name" value="DapA-like"/>
</dbReference>
<comment type="caution">
    <text evidence="3">The sequence shown here is derived from an EMBL/GenBank/DDBJ whole genome shotgun (WGS) entry which is preliminary data.</text>
</comment>